<dbReference type="InterPro" id="IPR022867">
    <property type="entry name" value="MsrP"/>
</dbReference>
<dbReference type="GO" id="GO:0016672">
    <property type="term" value="F:oxidoreductase activity, acting on a sulfur group of donors, quinone or similar compound as acceptor"/>
    <property type="evidence" value="ECO:0007669"/>
    <property type="project" value="UniProtKB-UniRule"/>
</dbReference>
<comment type="subunit">
    <text evidence="5">Heterodimer of a catalytic subunit (MsrP) and a heme-binding subunit (MsrQ).</text>
</comment>
<evidence type="ECO:0000256" key="1">
    <source>
        <dbReference type="ARBA" id="ARBA00022505"/>
    </source>
</evidence>
<dbReference type="GO" id="GO:0030091">
    <property type="term" value="P:protein repair"/>
    <property type="evidence" value="ECO:0007669"/>
    <property type="project" value="UniProtKB-UniRule"/>
</dbReference>
<gene>
    <name evidence="5" type="primary">msrP</name>
    <name evidence="7" type="ORF">MXMO3_01313</name>
</gene>
<feature type="binding site" evidence="5">
    <location>
        <position position="139"/>
    </location>
    <ligand>
        <name>Mo-molybdopterin</name>
        <dbReference type="ChEBI" id="CHEBI:71302"/>
    </ligand>
    <ligandPart>
        <name>Mo</name>
        <dbReference type="ChEBI" id="CHEBI:28685"/>
    </ligandPart>
</feature>
<keyword evidence="1 5" id="KW-0500">Molybdenum</keyword>
<keyword evidence="8" id="KW-1185">Reference proteome</keyword>
<dbReference type="EMBL" id="CP021330">
    <property type="protein sequence ID" value="AVX03844.1"/>
    <property type="molecule type" value="Genomic_DNA"/>
</dbReference>
<feature type="binding site" evidence="5">
    <location>
        <begin position="239"/>
        <end position="241"/>
    </location>
    <ligand>
        <name>Mo-molybdopterin</name>
        <dbReference type="ChEBI" id="CHEBI:71302"/>
    </ligand>
</feature>
<dbReference type="InterPro" id="IPR036374">
    <property type="entry name" value="OxRdtase_Mopterin-bd_sf"/>
</dbReference>
<dbReference type="NCBIfam" id="NF003767">
    <property type="entry name" value="PRK05363.1"/>
    <property type="match status" value="1"/>
</dbReference>
<dbReference type="InterPro" id="IPR000572">
    <property type="entry name" value="OxRdtase_Mopterin-bd_dom"/>
</dbReference>
<comment type="cofactor">
    <cofactor evidence="5">
        <name>Mo-molybdopterin</name>
        <dbReference type="ChEBI" id="CHEBI:71302"/>
    </cofactor>
    <text evidence="5">Binds 1 Mo-molybdopterin (Mo-MPT) cofactor per subunit.</text>
</comment>
<dbReference type="KEGG" id="mmyr:MXMO3_01313"/>
<accession>A0A2R4MD39</accession>
<evidence type="ECO:0000256" key="3">
    <source>
        <dbReference type="ARBA" id="ARBA00022729"/>
    </source>
</evidence>
<feature type="binding site" evidence="5">
    <location>
        <position position="228"/>
    </location>
    <ligand>
        <name>Mo-molybdopterin</name>
        <dbReference type="ChEBI" id="CHEBI:71302"/>
    </ligand>
</feature>
<protein>
    <recommendedName>
        <fullName evidence="5">Protein-methionine-sulfoxide reductase catalytic subunit MsrP</fullName>
        <ecNumber evidence="5">1.8.5.-</ecNumber>
    </recommendedName>
</protein>
<dbReference type="Pfam" id="PF00174">
    <property type="entry name" value="Oxidored_molyb"/>
    <property type="match status" value="1"/>
</dbReference>
<organism evidence="7 8">
    <name type="scientific">Maritalea myrionectae</name>
    <dbReference type="NCBI Taxonomy" id="454601"/>
    <lineage>
        <taxon>Bacteria</taxon>
        <taxon>Pseudomonadati</taxon>
        <taxon>Pseudomonadota</taxon>
        <taxon>Alphaproteobacteria</taxon>
        <taxon>Hyphomicrobiales</taxon>
        <taxon>Devosiaceae</taxon>
        <taxon>Maritalea</taxon>
    </lineage>
</organism>
<keyword evidence="2 5" id="KW-0479">Metal-binding</keyword>
<dbReference type="Proteomes" id="UP000258927">
    <property type="component" value="Chromosome"/>
</dbReference>
<comment type="catalytic activity">
    <reaction evidence="5">
        <text>L-methionyl-[protein] + a quinone + H2O = L-methionyl-(R)-S-oxide-[protein] + a quinol</text>
        <dbReference type="Rhea" id="RHEA:51296"/>
        <dbReference type="Rhea" id="RHEA-COMP:12313"/>
        <dbReference type="Rhea" id="RHEA-COMP:12314"/>
        <dbReference type="ChEBI" id="CHEBI:15377"/>
        <dbReference type="ChEBI" id="CHEBI:16044"/>
        <dbReference type="ChEBI" id="CHEBI:24646"/>
        <dbReference type="ChEBI" id="CHEBI:45764"/>
        <dbReference type="ChEBI" id="CHEBI:132124"/>
    </reaction>
</comment>
<dbReference type="InterPro" id="IPR006311">
    <property type="entry name" value="TAT_signal"/>
</dbReference>
<feature type="binding site" evidence="5">
    <location>
        <position position="82"/>
    </location>
    <ligand>
        <name>Mo-molybdopterin</name>
        <dbReference type="ChEBI" id="CHEBI:71302"/>
    </ligand>
</feature>
<comment type="PTM">
    <text evidence="5">Predicted to be exported by the Tat system. The position of the signal peptide cleavage has not been experimentally proven.</text>
</comment>
<dbReference type="HAMAP" id="MF_01206">
    <property type="entry name" value="MsrP"/>
    <property type="match status" value="1"/>
</dbReference>
<evidence type="ECO:0000256" key="2">
    <source>
        <dbReference type="ARBA" id="ARBA00022723"/>
    </source>
</evidence>
<feature type="binding site" evidence="5">
    <location>
        <begin position="85"/>
        <end position="86"/>
    </location>
    <ligand>
        <name>Mo-molybdopterin</name>
        <dbReference type="ChEBI" id="CHEBI:71302"/>
    </ligand>
</feature>
<dbReference type="PANTHER" id="PTHR43032">
    <property type="entry name" value="PROTEIN-METHIONINE-SULFOXIDE REDUCTASE"/>
    <property type="match status" value="1"/>
</dbReference>
<sequence length="322" mass="36374">MHIRKSPSWQLSEAEATPETVFLNRRQIMAGGLAAGAIAASSGLNISKAFAQEGRAALEADRNESFELDRGLTPEDVNLNYNNFYEFGSHKEIASAAQALDPRPWEITIDGMVEKPIKMDVDDLMAKMTLEERLYRHRCVEAWSMTVPWIGFPLRKLVEMAAPTSGAKFVRMETFNDPDVARGIKTQPWYPWPYVEGVTMAEAQNDLSFLVVGAYGKVVANQMGAPLRLALPWKYGFKSIKSIVRFTFTDERPVSFWEQLQAREYGFWANVNPEVPHPRWSQATERVLHTGDRVPTQLFNGYAEQVAGLYEGMDDLGDALYR</sequence>
<keyword evidence="3 5" id="KW-0732">Signal</keyword>
<comment type="function">
    <text evidence="5">Part of the MsrPQ system that repairs oxidized periplasmic proteins containing methionine sulfoxide residues (Met-O), using respiratory chain electrons. Thus protects these proteins from oxidative-stress damage caused by reactive species of oxygen and chlorine generated by the host defense mechanisms. MsrPQ is essential for the maintenance of envelope integrity under bleach stress, rescuing a wide series of structurally unrelated periplasmic proteins from methionine oxidation. The catalytic subunit MsrP is non-stereospecific, being able to reduce both (R-) and (S-) diastereoisomers of methionine sulfoxide.</text>
</comment>
<dbReference type="STRING" id="1122213.GCA_000423365_01483"/>
<feature type="domain" description="Oxidoreductase molybdopterin-binding" evidence="6">
    <location>
        <begin position="99"/>
        <end position="257"/>
    </location>
</feature>
<dbReference type="Gene3D" id="3.90.420.10">
    <property type="entry name" value="Oxidoreductase, molybdopterin-binding domain"/>
    <property type="match status" value="1"/>
</dbReference>
<name>A0A2R4MD39_9HYPH</name>
<dbReference type="EC" id="1.8.5.-" evidence="5"/>
<feature type="binding site" evidence="5">
    <location>
        <position position="174"/>
    </location>
    <ligand>
        <name>Mo-molybdopterin</name>
        <dbReference type="ChEBI" id="CHEBI:71302"/>
    </ligand>
</feature>
<proteinExistence type="inferred from homology"/>
<dbReference type="GO" id="GO:0043546">
    <property type="term" value="F:molybdopterin cofactor binding"/>
    <property type="evidence" value="ECO:0007669"/>
    <property type="project" value="UniProtKB-UniRule"/>
</dbReference>
<dbReference type="PANTHER" id="PTHR43032:SF3">
    <property type="entry name" value="PROTEIN-METHIONINE-SULFOXIDE REDUCTASE CATALYTIC SUBUNIT MSRP"/>
    <property type="match status" value="1"/>
</dbReference>
<dbReference type="RefSeq" id="WP_117395336.1">
    <property type="nucleotide sequence ID" value="NZ_CP021330.1"/>
</dbReference>
<evidence type="ECO:0000313" key="7">
    <source>
        <dbReference type="EMBL" id="AVX03844.1"/>
    </source>
</evidence>
<comment type="caution">
    <text evidence="5">Lacks conserved residue(s) required for the propagation of feature annotation.</text>
</comment>
<dbReference type="GO" id="GO:0046872">
    <property type="term" value="F:metal ion binding"/>
    <property type="evidence" value="ECO:0007669"/>
    <property type="project" value="UniProtKB-KW"/>
</dbReference>
<keyword evidence="4 5" id="KW-0560">Oxidoreductase</keyword>
<evidence type="ECO:0000256" key="4">
    <source>
        <dbReference type="ARBA" id="ARBA00023002"/>
    </source>
</evidence>
<dbReference type="AlphaFoldDB" id="A0A2R4MD39"/>
<reference evidence="7 8" key="1">
    <citation type="submission" date="2017-05" db="EMBL/GenBank/DDBJ databases">
        <title>Genome Analysis of Maritalea myrionectae HL2708#5.</title>
        <authorList>
            <consortium name="Cotde Inc.-PKNU"/>
            <person name="Jang D."/>
            <person name="Oh H.-M."/>
        </authorList>
    </citation>
    <scope>NUCLEOTIDE SEQUENCE [LARGE SCALE GENOMIC DNA]</scope>
    <source>
        <strain evidence="7 8">HL2708#5</strain>
    </source>
</reference>
<comment type="catalytic activity">
    <reaction evidence="5">
        <text>L-methionyl-[protein] + a quinone + H2O = L-methionyl-(S)-S-oxide-[protein] + a quinol</text>
        <dbReference type="Rhea" id="RHEA:51292"/>
        <dbReference type="Rhea" id="RHEA-COMP:12313"/>
        <dbReference type="Rhea" id="RHEA-COMP:12315"/>
        <dbReference type="ChEBI" id="CHEBI:15377"/>
        <dbReference type="ChEBI" id="CHEBI:16044"/>
        <dbReference type="ChEBI" id="CHEBI:24646"/>
        <dbReference type="ChEBI" id="CHEBI:44120"/>
        <dbReference type="ChEBI" id="CHEBI:132124"/>
    </reaction>
</comment>
<evidence type="ECO:0000313" key="8">
    <source>
        <dbReference type="Proteomes" id="UP000258927"/>
    </source>
</evidence>
<comment type="similarity">
    <text evidence="5">Belongs to the MsrP family.</text>
</comment>
<dbReference type="PROSITE" id="PS51318">
    <property type="entry name" value="TAT"/>
    <property type="match status" value="1"/>
</dbReference>
<evidence type="ECO:0000259" key="6">
    <source>
        <dbReference type="Pfam" id="PF00174"/>
    </source>
</evidence>
<evidence type="ECO:0000256" key="5">
    <source>
        <dbReference type="HAMAP-Rule" id="MF_01206"/>
    </source>
</evidence>
<dbReference type="SUPFAM" id="SSF56524">
    <property type="entry name" value="Oxidoreductase molybdopterin-binding domain"/>
    <property type="match status" value="1"/>
</dbReference>